<comment type="caution">
    <text evidence="1">The sequence shown here is derived from an EMBL/GenBank/DDBJ whole genome shotgun (WGS) entry which is preliminary data.</text>
</comment>
<proteinExistence type="predicted"/>
<sequence length="98" mass="10280">MSGSNRFRSGLDPKNQKGSGGRSQRRRSDCGVICFCSSSSSSSSSPSPFSVVDSARIKLVGVEGGGNNADVEFYVRNTDAQALLNSAAKNPLQIGEVH</sequence>
<organism evidence="1 2">
    <name type="scientific">Persea americana</name>
    <name type="common">Avocado</name>
    <dbReference type="NCBI Taxonomy" id="3435"/>
    <lineage>
        <taxon>Eukaryota</taxon>
        <taxon>Viridiplantae</taxon>
        <taxon>Streptophyta</taxon>
        <taxon>Embryophyta</taxon>
        <taxon>Tracheophyta</taxon>
        <taxon>Spermatophyta</taxon>
        <taxon>Magnoliopsida</taxon>
        <taxon>Magnoliidae</taxon>
        <taxon>Laurales</taxon>
        <taxon>Lauraceae</taxon>
        <taxon>Persea</taxon>
    </lineage>
</organism>
<evidence type="ECO:0000313" key="2">
    <source>
        <dbReference type="Proteomes" id="UP001234297"/>
    </source>
</evidence>
<protein>
    <submittedName>
        <fullName evidence="1">Uncharacterized protein</fullName>
    </submittedName>
</protein>
<dbReference type="Proteomes" id="UP001234297">
    <property type="component" value="Chromosome 10"/>
</dbReference>
<dbReference type="EMBL" id="CM056818">
    <property type="protein sequence ID" value="KAJ8621558.1"/>
    <property type="molecule type" value="Genomic_DNA"/>
</dbReference>
<accession>A0ACC2KKJ6</accession>
<keyword evidence="2" id="KW-1185">Reference proteome</keyword>
<reference evidence="1 2" key="1">
    <citation type="journal article" date="2022" name="Hortic Res">
        <title>A haplotype resolved chromosomal level avocado genome allows analysis of novel avocado genes.</title>
        <authorList>
            <person name="Nath O."/>
            <person name="Fletcher S.J."/>
            <person name="Hayward A."/>
            <person name="Shaw L.M."/>
            <person name="Masouleh A.K."/>
            <person name="Furtado A."/>
            <person name="Henry R.J."/>
            <person name="Mitter N."/>
        </authorList>
    </citation>
    <scope>NUCLEOTIDE SEQUENCE [LARGE SCALE GENOMIC DNA]</scope>
    <source>
        <strain evidence="2">cv. Hass</strain>
    </source>
</reference>
<evidence type="ECO:0000313" key="1">
    <source>
        <dbReference type="EMBL" id="KAJ8621558.1"/>
    </source>
</evidence>
<gene>
    <name evidence="1" type="ORF">MRB53_030087</name>
</gene>
<name>A0ACC2KKJ6_PERAE</name>